<comment type="caution">
    <text evidence="1">The sequence shown here is derived from an EMBL/GenBank/DDBJ whole genome shotgun (WGS) entry which is preliminary data.</text>
</comment>
<proteinExistence type="predicted"/>
<organism evidence="1 2">
    <name type="scientific">Holothuria leucospilota</name>
    <name type="common">Black long sea cucumber</name>
    <name type="synonym">Mertensiothuria leucospilota</name>
    <dbReference type="NCBI Taxonomy" id="206669"/>
    <lineage>
        <taxon>Eukaryota</taxon>
        <taxon>Metazoa</taxon>
        <taxon>Echinodermata</taxon>
        <taxon>Eleutherozoa</taxon>
        <taxon>Echinozoa</taxon>
        <taxon>Holothuroidea</taxon>
        <taxon>Aspidochirotacea</taxon>
        <taxon>Aspidochirotida</taxon>
        <taxon>Holothuriidae</taxon>
        <taxon>Holothuria</taxon>
    </lineage>
</organism>
<name>A0A9Q1CQK0_HOLLE</name>
<keyword evidence="2" id="KW-1185">Reference proteome</keyword>
<gene>
    <name evidence="1" type="ORF">HOLleu_01928</name>
</gene>
<evidence type="ECO:0000313" key="1">
    <source>
        <dbReference type="EMBL" id="KAJ8049255.1"/>
    </source>
</evidence>
<dbReference type="EMBL" id="JAIZAY010000001">
    <property type="protein sequence ID" value="KAJ8049255.1"/>
    <property type="molecule type" value="Genomic_DNA"/>
</dbReference>
<protein>
    <submittedName>
        <fullName evidence="1">Uncharacterized protein</fullName>
    </submittedName>
</protein>
<reference evidence="1" key="1">
    <citation type="submission" date="2021-10" db="EMBL/GenBank/DDBJ databases">
        <title>Tropical sea cucumber genome reveals ecological adaptation and Cuvierian tubules defense mechanism.</title>
        <authorList>
            <person name="Chen T."/>
        </authorList>
    </citation>
    <scope>NUCLEOTIDE SEQUENCE</scope>
    <source>
        <strain evidence="1">Nanhai2018</strain>
        <tissue evidence="1">Muscle</tissue>
    </source>
</reference>
<dbReference type="Proteomes" id="UP001152320">
    <property type="component" value="Chromosome 1"/>
</dbReference>
<accession>A0A9Q1CQK0</accession>
<sequence length="120" mass="14162">MRLITISKNDSIATLKIEVQEAHRPFGNLGKKNDQKRLKYIHYSLKLYLIAHPLQIEDGQDVSLIYGKVSWTRGVVRNFHVILFPFYVTVIRYTTVKKTRQGVPKNYFHDKSCKHWALWC</sequence>
<evidence type="ECO:0000313" key="2">
    <source>
        <dbReference type="Proteomes" id="UP001152320"/>
    </source>
</evidence>
<dbReference type="AlphaFoldDB" id="A0A9Q1CQK0"/>